<dbReference type="InterPro" id="IPR036790">
    <property type="entry name" value="Frizzled_dom_sf"/>
</dbReference>
<protein>
    <submittedName>
        <fullName evidence="2">Uncharacterized protein</fullName>
    </submittedName>
</protein>
<organism evidence="2">
    <name type="scientific">Palpitomonas bilix</name>
    <dbReference type="NCBI Taxonomy" id="652834"/>
    <lineage>
        <taxon>Eukaryota</taxon>
        <taxon>Eukaryota incertae sedis</taxon>
    </lineage>
</organism>
<keyword evidence="1" id="KW-1133">Transmembrane helix</keyword>
<keyword evidence="1" id="KW-0812">Transmembrane</keyword>
<evidence type="ECO:0000313" key="2">
    <source>
        <dbReference type="EMBL" id="CAE0267882.1"/>
    </source>
</evidence>
<proteinExistence type="predicted"/>
<sequence length="187" mass="19666">MNADTRRGRTVFSLAMGVVFTVVVSALFFIGLSMDSTDVFFTACCHRPSIVIGSVPSAANVTNANCPCLDVVTWKTMSACSLPGTCARANADHARALRQFDSNLAANPSLALDRASCSNALWQGLCRYHLPPCMNDKVAKTGVCTSACSSVETACGFGLRSVTVVNKCRGGATLTDTACDECTENSC</sequence>
<reference evidence="2" key="1">
    <citation type="submission" date="2021-01" db="EMBL/GenBank/DDBJ databases">
        <authorList>
            <person name="Corre E."/>
            <person name="Pelletier E."/>
            <person name="Niang G."/>
            <person name="Scheremetjew M."/>
            <person name="Finn R."/>
            <person name="Kale V."/>
            <person name="Holt S."/>
            <person name="Cochrane G."/>
            <person name="Meng A."/>
            <person name="Brown T."/>
            <person name="Cohen L."/>
        </authorList>
    </citation>
    <scope>NUCLEOTIDE SEQUENCE</scope>
    <source>
        <strain evidence="2">NIES-2562</strain>
    </source>
</reference>
<keyword evidence="1" id="KW-0472">Membrane</keyword>
<name>A0A7S3GJ83_9EUKA</name>
<accession>A0A7S3GJ83</accession>
<evidence type="ECO:0000256" key="1">
    <source>
        <dbReference type="SAM" id="Phobius"/>
    </source>
</evidence>
<dbReference type="AlphaFoldDB" id="A0A7S3GJ83"/>
<dbReference type="SUPFAM" id="SSF63501">
    <property type="entry name" value="Frizzled cysteine-rich domain"/>
    <property type="match status" value="1"/>
</dbReference>
<dbReference type="EMBL" id="HBIB01046017">
    <property type="protein sequence ID" value="CAE0267882.1"/>
    <property type="molecule type" value="Transcribed_RNA"/>
</dbReference>
<gene>
    <name evidence="2" type="ORF">PBIL07802_LOCUS30228</name>
</gene>
<dbReference type="Gene3D" id="1.10.2000.10">
    <property type="entry name" value="Frizzled cysteine-rich domain"/>
    <property type="match status" value="1"/>
</dbReference>
<feature type="transmembrane region" description="Helical" evidence="1">
    <location>
        <begin position="12"/>
        <end position="34"/>
    </location>
</feature>